<comment type="caution">
    <text evidence="3">The sequence shown here is derived from an EMBL/GenBank/DDBJ whole genome shotgun (WGS) entry which is preliminary data.</text>
</comment>
<dbReference type="InterPro" id="IPR004332">
    <property type="entry name" value="Transposase_MuDR"/>
</dbReference>
<evidence type="ECO:0000313" key="4">
    <source>
        <dbReference type="Proteomes" id="UP001187192"/>
    </source>
</evidence>
<sequence length="131" mass="14570">MENNAFNASPAPGIDEMDLTGIEGSEAVSDNPHTSTSASVSSSEFAEDFEPVHVKAPVSHSFTDNTNFRVVQEFESTDELKNNLQEATMKSCFEMKIVKSSKTLYVVKCVNEHCTWRLRAVKVLNSNFFTI</sequence>
<dbReference type="Pfam" id="PF03108">
    <property type="entry name" value="DBD_Tnp_Mut"/>
    <property type="match status" value="1"/>
</dbReference>
<feature type="region of interest" description="Disordered" evidence="1">
    <location>
        <begin position="23"/>
        <end position="44"/>
    </location>
</feature>
<accession>A0AA88A9U0</accession>
<keyword evidence="4" id="KW-1185">Reference proteome</keyword>
<evidence type="ECO:0000313" key="3">
    <source>
        <dbReference type="EMBL" id="GMN49307.1"/>
    </source>
</evidence>
<evidence type="ECO:0000256" key="1">
    <source>
        <dbReference type="SAM" id="MobiDB-lite"/>
    </source>
</evidence>
<name>A0AA88A9U0_FICCA</name>
<feature type="domain" description="Transposase MuDR plant" evidence="2">
    <location>
        <begin position="67"/>
        <end position="131"/>
    </location>
</feature>
<dbReference type="Proteomes" id="UP001187192">
    <property type="component" value="Unassembled WGS sequence"/>
</dbReference>
<proteinExistence type="predicted"/>
<protein>
    <recommendedName>
        <fullName evidence="2">Transposase MuDR plant domain-containing protein</fullName>
    </recommendedName>
</protein>
<dbReference type="AlphaFoldDB" id="A0AA88A9U0"/>
<reference evidence="3" key="1">
    <citation type="submission" date="2023-07" db="EMBL/GenBank/DDBJ databases">
        <title>draft genome sequence of fig (Ficus carica).</title>
        <authorList>
            <person name="Takahashi T."/>
            <person name="Nishimura K."/>
        </authorList>
    </citation>
    <scope>NUCLEOTIDE SEQUENCE</scope>
</reference>
<feature type="compositionally biased region" description="Low complexity" evidence="1">
    <location>
        <begin position="34"/>
        <end position="43"/>
    </location>
</feature>
<evidence type="ECO:0000259" key="2">
    <source>
        <dbReference type="Pfam" id="PF03108"/>
    </source>
</evidence>
<gene>
    <name evidence="3" type="ORF">TIFTF001_018473</name>
</gene>
<organism evidence="3 4">
    <name type="scientific">Ficus carica</name>
    <name type="common">Common fig</name>
    <dbReference type="NCBI Taxonomy" id="3494"/>
    <lineage>
        <taxon>Eukaryota</taxon>
        <taxon>Viridiplantae</taxon>
        <taxon>Streptophyta</taxon>
        <taxon>Embryophyta</taxon>
        <taxon>Tracheophyta</taxon>
        <taxon>Spermatophyta</taxon>
        <taxon>Magnoliopsida</taxon>
        <taxon>eudicotyledons</taxon>
        <taxon>Gunneridae</taxon>
        <taxon>Pentapetalae</taxon>
        <taxon>rosids</taxon>
        <taxon>fabids</taxon>
        <taxon>Rosales</taxon>
        <taxon>Moraceae</taxon>
        <taxon>Ficeae</taxon>
        <taxon>Ficus</taxon>
    </lineage>
</organism>
<dbReference type="EMBL" id="BTGU01000030">
    <property type="protein sequence ID" value="GMN49307.1"/>
    <property type="molecule type" value="Genomic_DNA"/>
</dbReference>